<dbReference type="RefSeq" id="WP_238185195.1">
    <property type="nucleotide sequence ID" value="NZ_BPRB01000344.1"/>
</dbReference>
<dbReference type="PANTHER" id="PTHR11579">
    <property type="entry name" value="PROTEIN-L-ISOASPARTATE O-METHYLTRANSFERASE"/>
    <property type="match status" value="1"/>
</dbReference>
<sequence>MPPEDGLADHGGLEGQIENAAFVMALRGRGMRDTAVLRAMERVPRARFAPLAHRDRARRDMALPLPCGAAMTAPTLVATMLALLRVEPGQDVLEVGTGSGYATALLAQLGAASVTSLERYATLVAFARANLGPGTVARVLQGDGLALDADEQRYDRILVHASVAAPEPRWLAALRPGGRLVLVLAAGEGSRVAAFERDADAVRQEPGPPARLAPLVPGRALCL</sequence>
<keyword evidence="5" id="KW-0963">Cytoplasm</keyword>
<dbReference type="EMBL" id="BPRB01000344">
    <property type="protein sequence ID" value="GJE62561.1"/>
    <property type="molecule type" value="Genomic_DNA"/>
</dbReference>
<organism evidence="12 13">
    <name type="scientific">Methylobacterium trifolii</name>
    <dbReference type="NCBI Taxonomy" id="1003092"/>
    <lineage>
        <taxon>Bacteria</taxon>
        <taxon>Pseudomonadati</taxon>
        <taxon>Pseudomonadota</taxon>
        <taxon>Alphaproteobacteria</taxon>
        <taxon>Hyphomicrobiales</taxon>
        <taxon>Methylobacteriaceae</taxon>
        <taxon>Methylobacterium</taxon>
    </lineage>
</organism>
<evidence type="ECO:0000256" key="3">
    <source>
        <dbReference type="ARBA" id="ARBA00011890"/>
    </source>
</evidence>
<gene>
    <name evidence="12" type="primary">pcm_2</name>
    <name evidence="12" type="ORF">MPOCJGCO_4694</name>
</gene>
<evidence type="ECO:0000256" key="2">
    <source>
        <dbReference type="ARBA" id="ARBA00005369"/>
    </source>
</evidence>
<reference evidence="12" key="2">
    <citation type="submission" date="2021-08" db="EMBL/GenBank/DDBJ databases">
        <authorList>
            <person name="Tani A."/>
            <person name="Ola A."/>
            <person name="Ogura Y."/>
            <person name="Katsura K."/>
            <person name="Hayashi T."/>
        </authorList>
    </citation>
    <scope>NUCLEOTIDE SEQUENCE</scope>
    <source>
        <strain evidence="12">DSM 23632</strain>
    </source>
</reference>
<evidence type="ECO:0000256" key="11">
    <source>
        <dbReference type="ARBA" id="ARBA00031350"/>
    </source>
</evidence>
<evidence type="ECO:0000256" key="10">
    <source>
        <dbReference type="ARBA" id="ARBA00031323"/>
    </source>
</evidence>
<accession>A0ABQ4U5L6</accession>
<comment type="subcellular location">
    <subcellularLocation>
        <location evidence="1">Cytoplasm</location>
    </subcellularLocation>
</comment>
<dbReference type="InterPro" id="IPR000682">
    <property type="entry name" value="PCMT"/>
</dbReference>
<dbReference type="SUPFAM" id="SSF53335">
    <property type="entry name" value="S-adenosyl-L-methionine-dependent methyltransferases"/>
    <property type="match status" value="1"/>
</dbReference>
<proteinExistence type="inferred from homology"/>
<evidence type="ECO:0000256" key="8">
    <source>
        <dbReference type="ARBA" id="ARBA00022691"/>
    </source>
</evidence>
<keyword evidence="8" id="KW-0949">S-adenosyl-L-methionine</keyword>
<comment type="similarity">
    <text evidence="2">Belongs to the methyltransferase superfamily. L-isoaspartyl/D-aspartyl protein methyltransferase family.</text>
</comment>
<name>A0ABQ4U5L6_9HYPH</name>
<evidence type="ECO:0000313" key="13">
    <source>
        <dbReference type="Proteomes" id="UP001055057"/>
    </source>
</evidence>
<evidence type="ECO:0000256" key="1">
    <source>
        <dbReference type="ARBA" id="ARBA00004496"/>
    </source>
</evidence>
<dbReference type="EC" id="2.1.1.77" evidence="3"/>
<keyword evidence="7" id="KW-0808">Transferase</keyword>
<dbReference type="Proteomes" id="UP001055057">
    <property type="component" value="Unassembled WGS sequence"/>
</dbReference>
<keyword evidence="6" id="KW-0489">Methyltransferase</keyword>
<evidence type="ECO:0000256" key="6">
    <source>
        <dbReference type="ARBA" id="ARBA00022603"/>
    </source>
</evidence>
<evidence type="ECO:0000313" key="12">
    <source>
        <dbReference type="EMBL" id="GJE62561.1"/>
    </source>
</evidence>
<evidence type="ECO:0000256" key="9">
    <source>
        <dbReference type="ARBA" id="ARBA00030757"/>
    </source>
</evidence>
<evidence type="ECO:0000256" key="4">
    <source>
        <dbReference type="ARBA" id="ARBA00013346"/>
    </source>
</evidence>
<comment type="caution">
    <text evidence="12">The sequence shown here is derived from an EMBL/GenBank/DDBJ whole genome shotgun (WGS) entry which is preliminary data.</text>
</comment>
<evidence type="ECO:0000256" key="7">
    <source>
        <dbReference type="ARBA" id="ARBA00022679"/>
    </source>
</evidence>
<reference evidence="12" key="1">
    <citation type="journal article" date="2021" name="Front. Microbiol.">
        <title>Comprehensive Comparative Genomics and Phenotyping of Methylobacterium Species.</title>
        <authorList>
            <person name="Alessa O."/>
            <person name="Ogura Y."/>
            <person name="Fujitani Y."/>
            <person name="Takami H."/>
            <person name="Hayashi T."/>
            <person name="Sahin N."/>
            <person name="Tani A."/>
        </authorList>
    </citation>
    <scope>NUCLEOTIDE SEQUENCE</scope>
    <source>
        <strain evidence="12">DSM 23632</strain>
    </source>
</reference>
<dbReference type="CDD" id="cd02440">
    <property type="entry name" value="AdoMet_MTases"/>
    <property type="match status" value="1"/>
</dbReference>
<keyword evidence="13" id="KW-1185">Reference proteome</keyword>
<dbReference type="PANTHER" id="PTHR11579:SF0">
    <property type="entry name" value="PROTEIN-L-ISOASPARTATE(D-ASPARTATE) O-METHYLTRANSFERASE"/>
    <property type="match status" value="1"/>
</dbReference>
<protein>
    <recommendedName>
        <fullName evidence="4">Protein-L-isoaspartate O-methyltransferase</fullName>
        <ecNumber evidence="3">2.1.1.77</ecNumber>
    </recommendedName>
    <alternativeName>
        <fullName evidence="11">L-isoaspartyl protein carboxyl methyltransferase</fullName>
    </alternativeName>
    <alternativeName>
        <fullName evidence="9">Protein L-isoaspartyl methyltransferase</fullName>
    </alternativeName>
    <alternativeName>
        <fullName evidence="10">Protein-beta-aspartate methyltransferase</fullName>
    </alternativeName>
</protein>
<evidence type="ECO:0000256" key="5">
    <source>
        <dbReference type="ARBA" id="ARBA00022490"/>
    </source>
</evidence>
<dbReference type="InterPro" id="IPR029063">
    <property type="entry name" value="SAM-dependent_MTases_sf"/>
</dbReference>
<dbReference type="Pfam" id="PF01135">
    <property type="entry name" value="PCMT"/>
    <property type="match status" value="1"/>
</dbReference>
<dbReference type="Gene3D" id="3.40.50.150">
    <property type="entry name" value="Vaccinia Virus protein VP39"/>
    <property type="match status" value="1"/>
</dbReference>